<dbReference type="Pfam" id="PF16344">
    <property type="entry name" value="FecR_C"/>
    <property type="match status" value="1"/>
</dbReference>
<dbReference type="EMBL" id="JBHUPE010000007">
    <property type="protein sequence ID" value="MFD2905636.1"/>
    <property type="molecule type" value="Genomic_DNA"/>
</dbReference>
<feature type="transmembrane region" description="Helical" evidence="1">
    <location>
        <begin position="74"/>
        <end position="95"/>
    </location>
</feature>
<accession>A0ABW5YZJ4</accession>
<evidence type="ECO:0000256" key="1">
    <source>
        <dbReference type="SAM" id="Phobius"/>
    </source>
</evidence>
<name>A0ABW5YZJ4_9SPHI</name>
<dbReference type="PANTHER" id="PTHR30273">
    <property type="entry name" value="PERIPLASMIC SIGNAL SENSOR AND SIGMA FACTOR ACTIVATOR FECR-RELATED"/>
    <property type="match status" value="1"/>
</dbReference>
<dbReference type="InterPro" id="IPR012373">
    <property type="entry name" value="Ferrdict_sens_TM"/>
</dbReference>
<protein>
    <submittedName>
        <fullName evidence="4">FecR family protein</fullName>
    </submittedName>
</protein>
<reference evidence="5" key="1">
    <citation type="journal article" date="2019" name="Int. J. Syst. Evol. Microbiol.">
        <title>The Global Catalogue of Microorganisms (GCM) 10K type strain sequencing project: providing services to taxonomists for standard genome sequencing and annotation.</title>
        <authorList>
            <consortium name="The Broad Institute Genomics Platform"/>
            <consortium name="The Broad Institute Genome Sequencing Center for Infectious Disease"/>
            <person name="Wu L."/>
            <person name="Ma J."/>
        </authorList>
    </citation>
    <scope>NUCLEOTIDE SEQUENCE [LARGE SCALE GENOMIC DNA]</scope>
    <source>
        <strain evidence="5">KCTC 22209</strain>
    </source>
</reference>
<dbReference type="Pfam" id="PF04773">
    <property type="entry name" value="FecR"/>
    <property type="match status" value="1"/>
</dbReference>
<dbReference type="PANTHER" id="PTHR30273:SF2">
    <property type="entry name" value="PROTEIN FECR"/>
    <property type="match status" value="1"/>
</dbReference>
<keyword evidence="1" id="KW-1133">Transmembrane helix</keyword>
<evidence type="ECO:0000259" key="3">
    <source>
        <dbReference type="Pfam" id="PF16344"/>
    </source>
</evidence>
<evidence type="ECO:0000259" key="2">
    <source>
        <dbReference type="Pfam" id="PF04773"/>
    </source>
</evidence>
<dbReference type="InterPro" id="IPR006860">
    <property type="entry name" value="FecR"/>
</dbReference>
<dbReference type="RefSeq" id="WP_380922367.1">
    <property type="nucleotide sequence ID" value="NZ_JBHUPE010000007.1"/>
</dbReference>
<keyword evidence="1" id="KW-0472">Membrane</keyword>
<feature type="domain" description="Protein FecR C-terminal" evidence="3">
    <location>
        <begin position="294"/>
        <end position="361"/>
    </location>
</feature>
<dbReference type="Gene3D" id="3.55.50.30">
    <property type="match status" value="1"/>
</dbReference>
<sequence>MDPQDFKDLLNRYATDKCAPDEQREVERLMLKYPLSKNWKWKSELHKDRIKNNMRKQIFNQVDRDLGKHIRRKSYWMTAVASLLLMIGISTFFYLKIHKTINDEQVIAEAINEIYNDVTLTDATGRVTVLKNKEQILDLRKLSTQDSKWNPSGSLNTLRVPSLHQFALVLMDGTKVRLNAGSSLSFPTQFTAVDRTVTLKGEAYFEVMPNHSKPFMVNAKESQIKVTGTKFNVAAYPADPRIITSLIEGGVAFHINQKQYPLKPGYEIVADGNKNSVEMKSFDQDQVMAWIDGYFVFNNMDLVSVMKHVAKWYNISVTAPRKVPAKRIGGTFPNTASLDDLLKDLELLSGVKFIRKGKEVQVVY</sequence>
<dbReference type="Gene3D" id="2.60.120.1440">
    <property type="match status" value="1"/>
</dbReference>
<comment type="caution">
    <text evidence="4">The sequence shown here is derived from an EMBL/GenBank/DDBJ whole genome shotgun (WGS) entry which is preliminary data.</text>
</comment>
<proteinExistence type="predicted"/>
<evidence type="ECO:0000313" key="5">
    <source>
        <dbReference type="Proteomes" id="UP001597509"/>
    </source>
</evidence>
<organism evidence="4 5">
    <name type="scientific">Sphingobacterium anhuiense</name>
    <dbReference type="NCBI Taxonomy" id="493780"/>
    <lineage>
        <taxon>Bacteria</taxon>
        <taxon>Pseudomonadati</taxon>
        <taxon>Bacteroidota</taxon>
        <taxon>Sphingobacteriia</taxon>
        <taxon>Sphingobacteriales</taxon>
        <taxon>Sphingobacteriaceae</taxon>
        <taxon>Sphingobacterium</taxon>
    </lineage>
</organism>
<gene>
    <name evidence="4" type="ORF">ACFS6I_17035</name>
</gene>
<dbReference type="InterPro" id="IPR032508">
    <property type="entry name" value="FecR_C"/>
</dbReference>
<keyword evidence="1" id="KW-0812">Transmembrane</keyword>
<dbReference type="PIRSF" id="PIRSF018266">
    <property type="entry name" value="FecR"/>
    <property type="match status" value="1"/>
</dbReference>
<feature type="domain" description="FecR protein" evidence="2">
    <location>
        <begin position="159"/>
        <end position="251"/>
    </location>
</feature>
<dbReference type="Proteomes" id="UP001597509">
    <property type="component" value="Unassembled WGS sequence"/>
</dbReference>
<keyword evidence="5" id="KW-1185">Reference proteome</keyword>
<evidence type="ECO:0000313" key="4">
    <source>
        <dbReference type="EMBL" id="MFD2905636.1"/>
    </source>
</evidence>